<dbReference type="EMBL" id="RCMK01000553">
    <property type="protein sequence ID" value="KAG2922340.1"/>
    <property type="molecule type" value="Genomic_DNA"/>
</dbReference>
<name>A0A8T1CLI3_9STRA</name>
<reference evidence="1" key="1">
    <citation type="submission" date="2018-10" db="EMBL/GenBank/DDBJ databases">
        <title>Effector identification in a new, highly contiguous assembly of the strawberry crown rot pathogen Phytophthora cactorum.</title>
        <authorList>
            <person name="Armitage A.D."/>
            <person name="Nellist C.F."/>
            <person name="Bates H."/>
            <person name="Vickerstaff R.J."/>
            <person name="Harrison R.J."/>
        </authorList>
    </citation>
    <scope>NUCLEOTIDE SEQUENCE</scope>
    <source>
        <strain evidence="1">4040</strain>
    </source>
</reference>
<comment type="caution">
    <text evidence="1">The sequence shown here is derived from an EMBL/GenBank/DDBJ whole genome shotgun (WGS) entry which is preliminary data.</text>
</comment>
<proteinExistence type="predicted"/>
<gene>
    <name evidence="1" type="ORF">PC117_g16000</name>
</gene>
<sequence>MTGAGVDKASSFGIPRPAVLPVAACHSTLCHELHQW</sequence>
<protein>
    <submittedName>
        <fullName evidence="1">Uncharacterized protein</fullName>
    </submittedName>
</protein>
<dbReference type="AlphaFoldDB" id="A0A8T1CLI3"/>
<accession>A0A8T1CLI3</accession>
<evidence type="ECO:0000313" key="1">
    <source>
        <dbReference type="EMBL" id="KAG2922340.1"/>
    </source>
</evidence>
<evidence type="ECO:0000313" key="2">
    <source>
        <dbReference type="Proteomes" id="UP000736787"/>
    </source>
</evidence>
<dbReference type="Proteomes" id="UP000736787">
    <property type="component" value="Unassembled WGS sequence"/>
</dbReference>
<organism evidence="1 2">
    <name type="scientific">Phytophthora cactorum</name>
    <dbReference type="NCBI Taxonomy" id="29920"/>
    <lineage>
        <taxon>Eukaryota</taxon>
        <taxon>Sar</taxon>
        <taxon>Stramenopiles</taxon>
        <taxon>Oomycota</taxon>
        <taxon>Peronosporomycetes</taxon>
        <taxon>Peronosporales</taxon>
        <taxon>Peronosporaceae</taxon>
        <taxon>Phytophthora</taxon>
    </lineage>
</organism>